<reference evidence="1" key="1">
    <citation type="submission" date="2020-01" db="EMBL/GenBank/DDBJ databases">
        <authorList>
            <consortium name="DOE Joint Genome Institute"/>
            <person name="Haridas S."/>
            <person name="Albert R."/>
            <person name="Binder M."/>
            <person name="Bloem J."/>
            <person name="Labutti K."/>
            <person name="Salamov A."/>
            <person name="Andreopoulos B."/>
            <person name="Baker S.E."/>
            <person name="Barry K."/>
            <person name="Bills G."/>
            <person name="Bluhm B.H."/>
            <person name="Cannon C."/>
            <person name="Castanera R."/>
            <person name="Culley D.E."/>
            <person name="Daum C."/>
            <person name="Ezra D."/>
            <person name="Gonzalez J.B."/>
            <person name="Henrissat B."/>
            <person name="Kuo A."/>
            <person name="Liang C."/>
            <person name="Lipzen A."/>
            <person name="Lutzoni F."/>
            <person name="Magnuson J."/>
            <person name="Mondo S."/>
            <person name="Nolan M."/>
            <person name="Ohm R."/>
            <person name="Pangilinan J."/>
            <person name="Park H.-J."/>
            <person name="Ramirez L."/>
            <person name="Alfaro M."/>
            <person name="Sun H."/>
            <person name="Tritt A."/>
            <person name="Yoshinaga Y."/>
            <person name="Zwiers L.-H."/>
            <person name="Turgeon B.G."/>
            <person name="Goodwin S.B."/>
            <person name="Spatafora J.W."/>
            <person name="Crous P.W."/>
            <person name="Grigoriev I.V."/>
        </authorList>
    </citation>
    <scope>NUCLEOTIDE SEQUENCE</scope>
    <source>
        <strain evidence="1">IPT5</strain>
    </source>
</reference>
<sequence>MSDDENLMKTFPPNLRCVGHGIYLWNDAFPVPTYVVVSVPHAPYIQCIVPSSPSHRPKSVNATTQHATPFPLHNLVDRRLALLRTSFVETLEEEAGHDVHVCTSQIRMLGYDIAIQISVVPCHVQHHFVGSCDSGVQQCALVQRVEEARGEGAGVFGLQLFLRYVRIAVRWFAGGWLCEWSFEARLLVDWREVPM</sequence>
<gene>
    <name evidence="1" type="ORF">T440DRAFT_243818</name>
</gene>
<name>A0A6A7BHT4_9PLEO</name>
<accession>A0A6A7BHT4</accession>
<organism evidence="1 2">
    <name type="scientific">Plenodomus tracheiphilus IPT5</name>
    <dbReference type="NCBI Taxonomy" id="1408161"/>
    <lineage>
        <taxon>Eukaryota</taxon>
        <taxon>Fungi</taxon>
        <taxon>Dikarya</taxon>
        <taxon>Ascomycota</taxon>
        <taxon>Pezizomycotina</taxon>
        <taxon>Dothideomycetes</taxon>
        <taxon>Pleosporomycetidae</taxon>
        <taxon>Pleosporales</taxon>
        <taxon>Pleosporineae</taxon>
        <taxon>Leptosphaeriaceae</taxon>
        <taxon>Plenodomus</taxon>
    </lineage>
</organism>
<dbReference type="Proteomes" id="UP000799423">
    <property type="component" value="Unassembled WGS sequence"/>
</dbReference>
<dbReference type="EMBL" id="MU006292">
    <property type="protein sequence ID" value="KAF2854822.1"/>
    <property type="molecule type" value="Genomic_DNA"/>
</dbReference>
<keyword evidence="2" id="KW-1185">Reference proteome</keyword>
<protein>
    <submittedName>
        <fullName evidence="1">Uncharacterized protein</fullName>
    </submittedName>
</protein>
<evidence type="ECO:0000313" key="1">
    <source>
        <dbReference type="EMBL" id="KAF2854822.1"/>
    </source>
</evidence>
<evidence type="ECO:0000313" key="2">
    <source>
        <dbReference type="Proteomes" id="UP000799423"/>
    </source>
</evidence>
<proteinExistence type="predicted"/>
<dbReference type="AlphaFoldDB" id="A0A6A7BHT4"/>